<evidence type="ECO:0000313" key="2">
    <source>
        <dbReference type="EMBL" id="RAN35497.1"/>
    </source>
</evidence>
<dbReference type="EMBL" id="AWFB01000004">
    <property type="protein sequence ID" value="RAN35497.1"/>
    <property type="molecule type" value="Genomic_DNA"/>
</dbReference>
<dbReference type="Gene3D" id="3.90.1010.10">
    <property type="match status" value="1"/>
</dbReference>
<reference evidence="2 3" key="1">
    <citation type="submission" date="2013-04" db="EMBL/GenBank/DDBJ databases">
        <title>Hyphomonas sp. T24B3 Genome Sequencing.</title>
        <authorList>
            <person name="Lai Q."/>
            <person name="Shao Z."/>
        </authorList>
    </citation>
    <scope>NUCLEOTIDE SEQUENCE [LARGE SCALE GENOMIC DNA]</scope>
    <source>
        <strain evidence="2 3">T24B3</strain>
    </source>
</reference>
<dbReference type="GO" id="GO:0051536">
    <property type="term" value="F:iron-sulfur cluster binding"/>
    <property type="evidence" value="ECO:0007669"/>
    <property type="project" value="InterPro"/>
</dbReference>
<evidence type="ECO:0000259" key="1">
    <source>
        <dbReference type="Pfam" id="PF01592"/>
    </source>
</evidence>
<dbReference type="AlphaFoldDB" id="A0A062TU13"/>
<organism evidence="2 3">
    <name type="scientific">Hyphomonas pacifica</name>
    <dbReference type="NCBI Taxonomy" id="1280941"/>
    <lineage>
        <taxon>Bacteria</taxon>
        <taxon>Pseudomonadati</taxon>
        <taxon>Pseudomonadota</taxon>
        <taxon>Alphaproteobacteria</taxon>
        <taxon>Hyphomonadales</taxon>
        <taxon>Hyphomonadaceae</taxon>
        <taxon>Hyphomonas</taxon>
    </lineage>
</organism>
<proteinExistence type="predicted"/>
<sequence length="156" mass="16440">MFPAMSELYHNRILELAAGIPNTGDLDGAEGSVLKVSRVCGSTVKVDLTLDAAGEKIAAIAVDPKACALGQAATSILAEHAVGARVEEVIAARDALKAMLKEGGPPPEGRFWELRHLEPVADYPPRQTSTLLAFEAAVAAIEEVLAKRREKQEAAG</sequence>
<protein>
    <recommendedName>
        <fullName evidence="1">NIF system FeS cluster assembly NifU N-terminal domain-containing protein</fullName>
    </recommendedName>
</protein>
<comment type="caution">
    <text evidence="2">The sequence shown here is derived from an EMBL/GenBank/DDBJ whole genome shotgun (WGS) entry which is preliminary data.</text>
</comment>
<dbReference type="SUPFAM" id="SSF82649">
    <property type="entry name" value="SufE/NifU"/>
    <property type="match status" value="1"/>
</dbReference>
<dbReference type="InterPro" id="IPR002871">
    <property type="entry name" value="NIF_FeS_clus_asmbl_NifU_N"/>
</dbReference>
<feature type="domain" description="NIF system FeS cluster assembly NifU N-terminal" evidence="1">
    <location>
        <begin position="9"/>
        <end position="101"/>
    </location>
</feature>
<dbReference type="GO" id="GO:0005506">
    <property type="term" value="F:iron ion binding"/>
    <property type="evidence" value="ECO:0007669"/>
    <property type="project" value="InterPro"/>
</dbReference>
<dbReference type="Pfam" id="PF01592">
    <property type="entry name" value="NifU_N"/>
    <property type="match status" value="1"/>
</dbReference>
<dbReference type="GO" id="GO:0016226">
    <property type="term" value="P:iron-sulfur cluster assembly"/>
    <property type="evidence" value="ECO:0007669"/>
    <property type="project" value="InterPro"/>
</dbReference>
<name>A0A062TU13_9PROT</name>
<keyword evidence="3" id="KW-1185">Reference proteome</keyword>
<accession>A0A062TU13</accession>
<dbReference type="Proteomes" id="UP000249123">
    <property type="component" value="Unassembled WGS sequence"/>
</dbReference>
<dbReference type="CDD" id="cd06664">
    <property type="entry name" value="IscU_like"/>
    <property type="match status" value="1"/>
</dbReference>
<evidence type="ECO:0000313" key="3">
    <source>
        <dbReference type="Proteomes" id="UP000249123"/>
    </source>
</evidence>
<gene>
    <name evidence="2" type="ORF">HY3_08125</name>
</gene>
<dbReference type="STRING" id="1280941.HY2_11330"/>
<dbReference type="eggNOG" id="COG0822">
    <property type="taxonomic scope" value="Bacteria"/>
</dbReference>